<dbReference type="AlphaFoldDB" id="A0A8T1A7C3"/>
<comment type="caution">
    <text evidence="2">The sequence shown here is derived from an EMBL/GenBank/DDBJ whole genome shotgun (WGS) entry which is preliminary data.</text>
</comment>
<dbReference type="Proteomes" id="UP000736787">
    <property type="component" value="Unassembled WGS sequence"/>
</dbReference>
<dbReference type="EMBL" id="RCMK01004645">
    <property type="protein sequence ID" value="KAG2871038.1"/>
    <property type="molecule type" value="Genomic_DNA"/>
</dbReference>
<proteinExistence type="predicted"/>
<reference evidence="2" key="1">
    <citation type="submission" date="2018-10" db="EMBL/GenBank/DDBJ databases">
        <title>Effector identification in a new, highly contiguous assembly of the strawberry crown rot pathogen Phytophthora cactorum.</title>
        <authorList>
            <person name="Armitage A.D."/>
            <person name="Nellist C.F."/>
            <person name="Bates H."/>
            <person name="Vickerstaff R.J."/>
            <person name="Harrison R.J."/>
        </authorList>
    </citation>
    <scope>NUCLEOTIDE SEQUENCE</scope>
    <source>
        <strain evidence="2">4040</strain>
    </source>
</reference>
<sequence length="193" mass="22110">LLFDAGFRVDSYDKVSRVRFTTGDLFWTFAQIFVSKPFTSEDEMAASIFRTTLVTPLHCAVSTGQIQAVQWLIEHGVNVNLKSKASYWSDRMLPLFVADNPDIVTLLLEAGANHLEVPDPGHMNTLTVLQMAYMRTNWKNGVLMWRSRLYMKLRRRTTQQLSGNFLRLAQIRTVWANTVIQACTAVHHYTGQR</sequence>
<gene>
    <name evidence="2" type="ORF">PC117_g28352</name>
</gene>
<dbReference type="InterPro" id="IPR036770">
    <property type="entry name" value="Ankyrin_rpt-contain_sf"/>
</dbReference>
<dbReference type="SUPFAM" id="SSF48403">
    <property type="entry name" value="Ankyrin repeat"/>
    <property type="match status" value="1"/>
</dbReference>
<evidence type="ECO:0000313" key="2">
    <source>
        <dbReference type="EMBL" id="KAG2871038.1"/>
    </source>
</evidence>
<evidence type="ECO:0008006" key="4">
    <source>
        <dbReference type="Google" id="ProtNLM"/>
    </source>
</evidence>
<organism evidence="2 3">
    <name type="scientific">Phytophthora cactorum</name>
    <dbReference type="NCBI Taxonomy" id="29920"/>
    <lineage>
        <taxon>Eukaryota</taxon>
        <taxon>Sar</taxon>
        <taxon>Stramenopiles</taxon>
        <taxon>Oomycota</taxon>
        <taxon>Peronosporomycetes</taxon>
        <taxon>Peronosporales</taxon>
        <taxon>Peronosporaceae</taxon>
        <taxon>Phytophthora</taxon>
    </lineage>
</organism>
<name>A0A8T1A7C3_9STRA</name>
<dbReference type="InterPro" id="IPR002110">
    <property type="entry name" value="Ankyrin_rpt"/>
</dbReference>
<dbReference type="VEuPathDB" id="FungiDB:PC110_g22448"/>
<keyword evidence="1" id="KW-0040">ANK repeat</keyword>
<evidence type="ECO:0000313" key="3">
    <source>
        <dbReference type="Proteomes" id="UP000736787"/>
    </source>
</evidence>
<evidence type="ECO:0000256" key="1">
    <source>
        <dbReference type="PROSITE-ProRule" id="PRU00023"/>
    </source>
</evidence>
<dbReference type="PROSITE" id="PS50088">
    <property type="entry name" value="ANK_REPEAT"/>
    <property type="match status" value="1"/>
</dbReference>
<protein>
    <recommendedName>
        <fullName evidence="4">Ankyrin repeat-containing domain</fullName>
    </recommendedName>
</protein>
<dbReference type="SMART" id="SM00248">
    <property type="entry name" value="ANK"/>
    <property type="match status" value="2"/>
</dbReference>
<dbReference type="PROSITE" id="PS50297">
    <property type="entry name" value="ANK_REP_REGION"/>
    <property type="match status" value="1"/>
</dbReference>
<accession>A0A8T1A7C3</accession>
<dbReference type="Gene3D" id="1.25.40.20">
    <property type="entry name" value="Ankyrin repeat-containing domain"/>
    <property type="match status" value="1"/>
</dbReference>
<feature type="repeat" description="ANK" evidence="1">
    <location>
        <begin position="52"/>
        <end position="84"/>
    </location>
</feature>
<dbReference type="Pfam" id="PF12796">
    <property type="entry name" value="Ank_2"/>
    <property type="match status" value="1"/>
</dbReference>
<feature type="non-terminal residue" evidence="2">
    <location>
        <position position="1"/>
    </location>
</feature>